<dbReference type="PANTHER" id="PTHR16861:SF4">
    <property type="entry name" value="SH3 DOMAIN PROTEIN (AFU_ORTHOLOGUE AFUA_1G13610)"/>
    <property type="match status" value="1"/>
</dbReference>
<evidence type="ECO:0000259" key="3">
    <source>
        <dbReference type="PROSITE" id="PS51767"/>
    </source>
</evidence>
<keyword evidence="2" id="KW-0812">Transmembrane</keyword>
<keyword evidence="2" id="KW-0472">Membrane</keyword>
<feature type="domain" description="Peptidase A1" evidence="3">
    <location>
        <begin position="1"/>
        <end position="395"/>
    </location>
</feature>
<dbReference type="EMBL" id="JASNWA010000011">
    <property type="protein sequence ID" value="KAK3166988.1"/>
    <property type="molecule type" value="Genomic_DNA"/>
</dbReference>
<keyword evidence="2" id="KW-1133">Transmembrane helix</keyword>
<dbReference type="InterPro" id="IPR033121">
    <property type="entry name" value="PEPTIDASE_A1"/>
</dbReference>
<evidence type="ECO:0000313" key="5">
    <source>
        <dbReference type="Proteomes" id="UP001276659"/>
    </source>
</evidence>
<dbReference type="PANTHER" id="PTHR16861">
    <property type="entry name" value="GLYCOPROTEIN 38"/>
    <property type="match status" value="1"/>
</dbReference>
<evidence type="ECO:0000256" key="1">
    <source>
        <dbReference type="SAM" id="MobiDB-lite"/>
    </source>
</evidence>
<dbReference type="SUPFAM" id="SSF50630">
    <property type="entry name" value="Acid proteases"/>
    <property type="match status" value="1"/>
</dbReference>
<organism evidence="4 5">
    <name type="scientific">Lepraria neglecta</name>
    <dbReference type="NCBI Taxonomy" id="209136"/>
    <lineage>
        <taxon>Eukaryota</taxon>
        <taxon>Fungi</taxon>
        <taxon>Dikarya</taxon>
        <taxon>Ascomycota</taxon>
        <taxon>Pezizomycotina</taxon>
        <taxon>Lecanoromycetes</taxon>
        <taxon>OSLEUM clade</taxon>
        <taxon>Lecanoromycetidae</taxon>
        <taxon>Lecanorales</taxon>
        <taxon>Lecanorineae</taxon>
        <taxon>Stereocaulaceae</taxon>
        <taxon>Lepraria</taxon>
    </lineage>
</organism>
<dbReference type="Proteomes" id="UP001276659">
    <property type="component" value="Unassembled WGS sequence"/>
</dbReference>
<feature type="transmembrane region" description="Helical" evidence="2">
    <location>
        <begin position="459"/>
        <end position="481"/>
    </location>
</feature>
<sequence length="546" mass="57179">MPWNTTANFGPDGPWHAITLSIGTDNDGGGDQVNLYPGGFFQSLVLTDAMCAASNNGPGPCLAEQAGLYDPLDSPTARQNFTAQEGSLGQWGSDTALNLTGKAYDVYDTVVAFNDGQGRVIMNNITLSAVAASNYTLPNGSHHPMQVGSLSLGAPQTTQNYNIAQGWTVPGYLRDHNKTASNSFGLHYGSASLNLPGSLVFGGYDQSRVLGPVGSFDLGFNDSMVATLVDISFGVSSGSSPFPNATLPAGLLQEAKSSSTGISTVVNPLIPYLLFSSATCNAIASHLPVTFNAGLGLYTWNTADSAYNNILASPTYLSFTFLNVGSTRLTINVPMQLLNLTLTAPLVQTPTQYFPCRPYVATNTEAGNGVYFLGRAFLQAAFAGINWEQGKFFLAQAPGPAVGASQIAPIDPTATTIASNNISQFALSWPAPYWEPIGGKVVPNNNSGGSGGGGLSGGAIAGIVVGAIIGIALLLAVVLLCMRRRRRRAAEAAAGTSGATYHKYDPVPEKLGEPRHEIGYQDPRELGYGEAHEADGRGSQRYEMNG</sequence>
<dbReference type="AlphaFoldDB" id="A0AAD9Z058"/>
<gene>
    <name evidence="4" type="ORF">OEA41_010113</name>
</gene>
<feature type="region of interest" description="Disordered" evidence="1">
    <location>
        <begin position="492"/>
        <end position="546"/>
    </location>
</feature>
<dbReference type="Gene3D" id="2.40.70.10">
    <property type="entry name" value="Acid Proteases"/>
    <property type="match status" value="1"/>
</dbReference>
<name>A0AAD9Z058_9LECA</name>
<protein>
    <recommendedName>
        <fullName evidence="3">Peptidase A1 domain-containing protein</fullName>
    </recommendedName>
</protein>
<proteinExistence type="predicted"/>
<evidence type="ECO:0000256" key="2">
    <source>
        <dbReference type="SAM" id="Phobius"/>
    </source>
</evidence>
<accession>A0AAD9Z058</accession>
<dbReference type="InterPro" id="IPR021109">
    <property type="entry name" value="Peptidase_aspartic_dom_sf"/>
</dbReference>
<comment type="caution">
    <text evidence="4">The sequence shown here is derived from an EMBL/GenBank/DDBJ whole genome shotgun (WGS) entry which is preliminary data.</text>
</comment>
<keyword evidence="5" id="KW-1185">Reference proteome</keyword>
<dbReference type="PROSITE" id="PS51767">
    <property type="entry name" value="PEPTIDASE_A1"/>
    <property type="match status" value="1"/>
</dbReference>
<reference evidence="4" key="1">
    <citation type="submission" date="2022-11" db="EMBL/GenBank/DDBJ databases">
        <title>Chromosomal genome sequence assembly and mating type (MAT) locus characterization of the leprose asexual lichenized fungus Lepraria neglecta (Nyl.) Erichsen.</title>
        <authorList>
            <person name="Allen J.L."/>
            <person name="Pfeffer B."/>
        </authorList>
    </citation>
    <scope>NUCLEOTIDE SEQUENCE</scope>
    <source>
        <strain evidence="4">Allen 5258</strain>
    </source>
</reference>
<feature type="compositionally biased region" description="Basic and acidic residues" evidence="1">
    <location>
        <begin position="502"/>
        <end position="540"/>
    </location>
</feature>
<evidence type="ECO:0000313" key="4">
    <source>
        <dbReference type="EMBL" id="KAK3166988.1"/>
    </source>
</evidence>